<dbReference type="AlphaFoldDB" id="A0A9Q1LQ12"/>
<organism evidence="3 4">
    <name type="scientific">Anisodus acutangulus</name>
    <dbReference type="NCBI Taxonomy" id="402998"/>
    <lineage>
        <taxon>Eukaryota</taxon>
        <taxon>Viridiplantae</taxon>
        <taxon>Streptophyta</taxon>
        <taxon>Embryophyta</taxon>
        <taxon>Tracheophyta</taxon>
        <taxon>Spermatophyta</taxon>
        <taxon>Magnoliopsida</taxon>
        <taxon>eudicotyledons</taxon>
        <taxon>Gunneridae</taxon>
        <taxon>Pentapetalae</taxon>
        <taxon>asterids</taxon>
        <taxon>lamiids</taxon>
        <taxon>Solanales</taxon>
        <taxon>Solanaceae</taxon>
        <taxon>Solanoideae</taxon>
        <taxon>Hyoscyameae</taxon>
        <taxon>Anisodus</taxon>
    </lineage>
</organism>
<name>A0A9Q1LQ12_9SOLA</name>
<feature type="region of interest" description="Disordered" evidence="1">
    <location>
        <begin position="326"/>
        <end position="345"/>
    </location>
</feature>
<gene>
    <name evidence="3" type="ORF">K7X08_014091</name>
</gene>
<dbReference type="GO" id="GO:0016747">
    <property type="term" value="F:acyltransferase activity, transferring groups other than amino-acyl groups"/>
    <property type="evidence" value="ECO:0007669"/>
    <property type="project" value="InterPro"/>
</dbReference>
<dbReference type="Proteomes" id="UP001152561">
    <property type="component" value="Unassembled WGS sequence"/>
</dbReference>
<dbReference type="OrthoDB" id="41532at2759"/>
<feature type="domain" description="N-acetyltransferase" evidence="2">
    <location>
        <begin position="160"/>
        <end position="304"/>
    </location>
</feature>
<dbReference type="CDD" id="cd04301">
    <property type="entry name" value="NAT_SF"/>
    <property type="match status" value="1"/>
</dbReference>
<protein>
    <recommendedName>
        <fullName evidence="2">N-acetyltransferase domain-containing protein</fullName>
    </recommendedName>
</protein>
<dbReference type="PANTHER" id="PTHR47426">
    <property type="entry name" value="ACYL-COA N-ACYLTRANSFERASES (NAT) SUPERFAMILY PROTEIN"/>
    <property type="match status" value="1"/>
</dbReference>
<dbReference type="InterPro" id="IPR016181">
    <property type="entry name" value="Acyl_CoA_acyltransferase"/>
</dbReference>
<dbReference type="SUPFAM" id="SSF55729">
    <property type="entry name" value="Acyl-CoA N-acyltransferases (Nat)"/>
    <property type="match status" value="1"/>
</dbReference>
<proteinExistence type="predicted"/>
<evidence type="ECO:0000313" key="4">
    <source>
        <dbReference type="Proteomes" id="UP001152561"/>
    </source>
</evidence>
<feature type="region of interest" description="Disordered" evidence="1">
    <location>
        <begin position="379"/>
        <end position="399"/>
    </location>
</feature>
<dbReference type="InterPro" id="IPR000182">
    <property type="entry name" value="GNAT_dom"/>
</dbReference>
<evidence type="ECO:0000259" key="2">
    <source>
        <dbReference type="PROSITE" id="PS51186"/>
    </source>
</evidence>
<dbReference type="Pfam" id="PF00583">
    <property type="entry name" value="Acetyltransf_1"/>
    <property type="match status" value="1"/>
</dbReference>
<keyword evidence="4" id="KW-1185">Reference proteome</keyword>
<dbReference type="PANTHER" id="PTHR47426:SF4">
    <property type="entry name" value="N-ACETYLTRANSFERASE DOMAIN-CONTAINING PROTEIN"/>
    <property type="match status" value="1"/>
</dbReference>
<comment type="caution">
    <text evidence="3">The sequence shown here is derived from an EMBL/GenBank/DDBJ whole genome shotgun (WGS) entry which is preliminary data.</text>
</comment>
<accession>A0A9Q1LQ12</accession>
<dbReference type="Gene3D" id="3.40.630.30">
    <property type="match status" value="1"/>
</dbReference>
<evidence type="ECO:0000313" key="3">
    <source>
        <dbReference type="EMBL" id="KAJ8539839.1"/>
    </source>
</evidence>
<dbReference type="PROSITE" id="PS51186">
    <property type="entry name" value="GNAT"/>
    <property type="match status" value="1"/>
</dbReference>
<sequence>MELRSILLPQFKIQQPQFTWVFSKHEPLVVVNIFSREAFPVSYDRWKNIEVHCNNDRSIRHTPLSKQDNAKLPELSFNRLQQTDDGNCGLQRRNFGRFIAREAVLDEEYWTAAWLRAEAHWESVSYMRHVDAYKRKYAGQEFYALKRRCSGQDGNCLKCFCFVAVKKEEKNVRRTVINSVVGTLDLSIRQFVQRERYPGEIKRLSAVLAHQEPFDSHKYAYIANVCVAKFARRQGIASNMIHLAADVANLEGFRQLFVHVNADNLPGQELYKKNGFKVVEAASSSLSKEQRILILHFFIYFSRPTFRQSSFQRLNLKKSERTWGKKIKSNNNESSKKKMTRKLPSARELVSHYESQGMDSQEASFKVIEDLQGALFRAISSSRNDKNRNNNTNMSSETSRKLDVINARLLSLDMKVDSKPGYPQTLAIGLASGSLLQVLPRVAESVGQIWNTVRSATNSKQS</sequence>
<dbReference type="EMBL" id="JAJAGQ010000016">
    <property type="protein sequence ID" value="KAJ8539839.1"/>
    <property type="molecule type" value="Genomic_DNA"/>
</dbReference>
<evidence type="ECO:0000256" key="1">
    <source>
        <dbReference type="SAM" id="MobiDB-lite"/>
    </source>
</evidence>
<reference evidence="4" key="1">
    <citation type="journal article" date="2023" name="Proc. Natl. Acad. Sci. U.S.A.">
        <title>Genomic and structural basis for evolution of tropane alkaloid biosynthesis.</title>
        <authorList>
            <person name="Wanga Y.-J."/>
            <person name="Taina T."/>
            <person name="Yua J.-Y."/>
            <person name="Lia J."/>
            <person name="Xua B."/>
            <person name="Chenc J."/>
            <person name="D'Auriad J.C."/>
            <person name="Huanga J.-P."/>
            <person name="Huanga S.-X."/>
        </authorList>
    </citation>
    <scope>NUCLEOTIDE SEQUENCE [LARGE SCALE GENOMIC DNA]</scope>
    <source>
        <strain evidence="4">cv. KIB-2019</strain>
    </source>
</reference>